<feature type="signal peptide" evidence="1">
    <location>
        <begin position="1"/>
        <end position="32"/>
    </location>
</feature>
<reference evidence="3" key="1">
    <citation type="submission" date="2015-11" db="EMBL/GenBank/DDBJ databases">
        <authorList>
            <consortium name="Cross-ministerial Strategic Innovation Promotion Program (SIP) consortium"/>
            <person name="Tomihama T."/>
            <person name="Ikenaga M."/>
            <person name="Sakai M."/>
            <person name="Okubo T."/>
            <person name="Ikeda S."/>
        </authorList>
    </citation>
    <scope>NUCLEOTIDE SEQUENCE [LARGE SCALE GENOMIC DNA]</scope>
    <source>
        <strain evidence="3">S58</strain>
    </source>
</reference>
<reference evidence="3" key="3">
    <citation type="submission" date="2016-02" db="EMBL/GenBank/DDBJ databases">
        <title>Draft genome of pathogenic Streptomyces sp. in Japan.</title>
        <authorList>
            <person name="Tomihama T."/>
            <person name="Ikenaga M."/>
            <person name="Sakai M."/>
            <person name="Okubo T."/>
            <person name="Ikeda S."/>
        </authorList>
    </citation>
    <scope>NUCLEOTIDE SEQUENCE [LARGE SCALE GENOMIC DNA]</scope>
    <source>
        <strain evidence="3">S58</strain>
    </source>
</reference>
<reference evidence="2 3" key="2">
    <citation type="journal article" date="2016" name="Genome Announc.">
        <title>Draft Genome Sequences of Streptomyces scabiei S58, Streptomyces turgidiscabies T45, and Streptomyces acidiscabies a10, the Pathogens of Potato Common Scab, Isolated in Japan.</title>
        <authorList>
            <person name="Tomihama T."/>
            <person name="Nishi Y."/>
            <person name="Sakai M."/>
            <person name="Ikenaga M."/>
            <person name="Okubo T."/>
            <person name="Ikeda S."/>
        </authorList>
    </citation>
    <scope>NUCLEOTIDE SEQUENCE [LARGE SCALE GENOMIC DNA]</scope>
    <source>
        <strain evidence="2 3">S58</strain>
    </source>
</reference>
<proteinExistence type="predicted"/>
<accession>A0A100JMX3</accession>
<name>A0A100JMX3_STRSC</name>
<dbReference type="GO" id="GO:0016042">
    <property type="term" value="P:lipid catabolic process"/>
    <property type="evidence" value="ECO:0007669"/>
    <property type="project" value="InterPro"/>
</dbReference>
<comment type="caution">
    <text evidence="2">The sequence shown here is derived from an EMBL/GenBank/DDBJ whole genome shotgun (WGS) entry which is preliminary data.</text>
</comment>
<feature type="chain" id="PRO_5007088580" evidence="1">
    <location>
        <begin position="33"/>
        <end position="228"/>
    </location>
</feature>
<dbReference type="Proteomes" id="UP000067448">
    <property type="component" value="Unassembled WGS sequence"/>
</dbReference>
<dbReference type="Pfam" id="PF01674">
    <property type="entry name" value="Lipase_2"/>
    <property type="match status" value="1"/>
</dbReference>
<organism evidence="2 3">
    <name type="scientific">Streptomyces scabiei</name>
    <dbReference type="NCBI Taxonomy" id="1930"/>
    <lineage>
        <taxon>Bacteria</taxon>
        <taxon>Bacillati</taxon>
        <taxon>Actinomycetota</taxon>
        <taxon>Actinomycetes</taxon>
        <taxon>Kitasatosporales</taxon>
        <taxon>Streptomycetaceae</taxon>
        <taxon>Streptomyces</taxon>
    </lineage>
</organism>
<dbReference type="AlphaFoldDB" id="A0A100JMX3"/>
<dbReference type="InterPro" id="IPR029058">
    <property type="entry name" value="AB_hydrolase_fold"/>
</dbReference>
<evidence type="ECO:0000256" key="1">
    <source>
        <dbReference type="SAM" id="SignalP"/>
    </source>
</evidence>
<dbReference type="RefSeq" id="WP_059080275.1">
    <property type="nucleotide sequence ID" value="NZ_BCMM01000011.1"/>
</dbReference>
<evidence type="ECO:0000313" key="2">
    <source>
        <dbReference type="EMBL" id="GAQ62490.1"/>
    </source>
</evidence>
<keyword evidence="1" id="KW-0732">Signal</keyword>
<dbReference type="EMBL" id="BCMM01000011">
    <property type="protein sequence ID" value="GAQ62490.1"/>
    <property type="molecule type" value="Genomic_DNA"/>
</dbReference>
<dbReference type="PANTHER" id="PTHR32015:SF1">
    <property type="entry name" value="LIPASE"/>
    <property type="match status" value="1"/>
</dbReference>
<evidence type="ECO:0000313" key="3">
    <source>
        <dbReference type="Proteomes" id="UP000067448"/>
    </source>
</evidence>
<protein>
    <submittedName>
        <fullName evidence="2">Extracellular esterase EstB</fullName>
        <ecNumber evidence="2">3.1.1.3</ecNumber>
    </submittedName>
</protein>
<dbReference type="GO" id="GO:0004806">
    <property type="term" value="F:triacylglycerol lipase activity"/>
    <property type="evidence" value="ECO:0007669"/>
    <property type="project" value="UniProtKB-EC"/>
</dbReference>
<dbReference type="Gene3D" id="3.40.50.1820">
    <property type="entry name" value="alpha/beta hydrolase"/>
    <property type="match status" value="1"/>
</dbReference>
<keyword evidence="2" id="KW-0378">Hydrolase</keyword>
<dbReference type="OrthoDB" id="8871309at2"/>
<dbReference type="EC" id="3.1.1.3" evidence="2"/>
<dbReference type="InterPro" id="IPR002918">
    <property type="entry name" value="Lipase_EstA/Esterase_EstB"/>
</dbReference>
<gene>
    <name evidence="2" type="primary">estB_3</name>
    <name evidence="2" type="ORF">SsS58_02857</name>
</gene>
<dbReference type="PANTHER" id="PTHR32015">
    <property type="entry name" value="FASTING INDUCED LIPASE"/>
    <property type="match status" value="1"/>
</dbReference>
<dbReference type="SUPFAM" id="SSF53474">
    <property type="entry name" value="alpha/beta-Hydrolases"/>
    <property type="match status" value="1"/>
</dbReference>
<sequence>MQRRMRRIATALATVTTTLLLSLSFSATSAQAATRNPVVFVHGLSSSSSSWDDWIAYFKADGYTSAELYSWSYDWGQSNVTTAAQLKTKIESVRAATGAAKVDVVVHSMGALSSRYYLKNLGGTAYVDDFVSTAGVNHGTTVAGWCRWLYTSCGEMYTGSSFLTALNSGDETPGGVSYASYWSNCDDALTPDTSAILSGATNVEVGCVSHNDMNNDKGIYDQVRAFIA</sequence>